<dbReference type="PANTHER" id="PTHR14624:SF0">
    <property type="entry name" value="POLYPRENOL REDUCTASE"/>
    <property type="match status" value="1"/>
</dbReference>
<feature type="transmembrane region" description="Helical" evidence="6">
    <location>
        <begin position="17"/>
        <end position="44"/>
    </location>
</feature>
<evidence type="ECO:0000256" key="5">
    <source>
        <dbReference type="ARBA" id="ARBA00023136"/>
    </source>
</evidence>
<evidence type="ECO:0000259" key="7">
    <source>
        <dbReference type="Pfam" id="PF02544"/>
    </source>
</evidence>
<protein>
    <submittedName>
        <fullName evidence="8">Polyprenol reductase 1</fullName>
    </submittedName>
</protein>
<dbReference type="InterPro" id="IPR039698">
    <property type="entry name" value="Dfg10/SRD5A3"/>
</dbReference>
<evidence type="ECO:0000313" key="8">
    <source>
        <dbReference type="EMBL" id="KAK8945512.1"/>
    </source>
</evidence>
<dbReference type="Pfam" id="PF02544">
    <property type="entry name" value="Steroid_dh"/>
    <property type="match status" value="1"/>
</dbReference>
<dbReference type="EMBL" id="JBBWWR010000017">
    <property type="protein sequence ID" value="KAK8945512.1"/>
    <property type="molecule type" value="Genomic_DNA"/>
</dbReference>
<feature type="domain" description="3-oxo-5-alpha-steroid 4-dehydrogenase C-terminal" evidence="7">
    <location>
        <begin position="231"/>
        <end position="343"/>
    </location>
</feature>
<name>A0ABR2LMF6_9ASPA</name>
<organism evidence="8 9">
    <name type="scientific">Platanthera guangdongensis</name>
    <dbReference type="NCBI Taxonomy" id="2320717"/>
    <lineage>
        <taxon>Eukaryota</taxon>
        <taxon>Viridiplantae</taxon>
        <taxon>Streptophyta</taxon>
        <taxon>Embryophyta</taxon>
        <taxon>Tracheophyta</taxon>
        <taxon>Spermatophyta</taxon>
        <taxon>Magnoliopsida</taxon>
        <taxon>Liliopsida</taxon>
        <taxon>Asparagales</taxon>
        <taxon>Orchidaceae</taxon>
        <taxon>Orchidoideae</taxon>
        <taxon>Orchideae</taxon>
        <taxon>Orchidinae</taxon>
        <taxon>Platanthera</taxon>
    </lineage>
</organism>
<comment type="subcellular location">
    <subcellularLocation>
        <location evidence="1">Endomembrane system</location>
        <topology evidence="1">Multi-pass membrane protein</topology>
    </subcellularLocation>
</comment>
<evidence type="ECO:0000256" key="6">
    <source>
        <dbReference type="SAM" id="Phobius"/>
    </source>
</evidence>
<dbReference type="InterPro" id="IPR001104">
    <property type="entry name" value="3-oxo-5_a-steroid_4-DH_C"/>
</dbReference>
<evidence type="ECO:0000313" key="9">
    <source>
        <dbReference type="Proteomes" id="UP001412067"/>
    </source>
</evidence>
<dbReference type="PROSITE" id="PS50244">
    <property type="entry name" value="S5A_REDUCTASE"/>
    <property type="match status" value="1"/>
</dbReference>
<feature type="transmembrane region" description="Helical" evidence="6">
    <location>
        <begin position="285"/>
        <end position="318"/>
    </location>
</feature>
<comment type="pathway">
    <text evidence="2">Protein modification; protein glycosylation.</text>
</comment>
<keyword evidence="4 6" id="KW-1133">Transmembrane helix</keyword>
<feature type="transmembrane region" description="Helical" evidence="6">
    <location>
        <begin position="167"/>
        <end position="196"/>
    </location>
</feature>
<evidence type="ECO:0000256" key="3">
    <source>
        <dbReference type="ARBA" id="ARBA00022692"/>
    </source>
</evidence>
<keyword evidence="9" id="KW-1185">Reference proteome</keyword>
<dbReference type="PANTHER" id="PTHR14624">
    <property type="entry name" value="DFG10 PROTEIN"/>
    <property type="match status" value="1"/>
</dbReference>
<evidence type="ECO:0000256" key="2">
    <source>
        <dbReference type="ARBA" id="ARBA00004922"/>
    </source>
</evidence>
<evidence type="ECO:0000256" key="1">
    <source>
        <dbReference type="ARBA" id="ARBA00004127"/>
    </source>
</evidence>
<sequence>MAAGALMEFGMVDLLRAAWVAATLPILVASVPVWPISFFHKILAVFAARGKTMQSSTKLIVPQRFFLHFYVIAIILNTTLVFSTWFYAYNRMTPLASESLQFSTIASHLTGTSHMFSIHKSVITPMKRRLEVWRTVLVLLMMEAQSLRRLYETINVFHYGPSARMHVFGYLAGLFFYTAAPLSLGSTCALEGLSYLGNQIVVFIVKGRSQMPDIKFFHWELLIPFLSLGWCQWLGASLFVWGWIHQLRCHAILGSLREERGADEYIVPNGDWFEYVSCPHYLSEIVIYAGMLIASGAFDLTIWLLFFFVASNLIFAAAETHRWYHHKFESYPSSRRAIIPWIF</sequence>
<keyword evidence="3 6" id="KW-0812">Transmembrane</keyword>
<keyword evidence="5 6" id="KW-0472">Membrane</keyword>
<dbReference type="Gene3D" id="1.20.120.1630">
    <property type="match status" value="1"/>
</dbReference>
<accession>A0ABR2LMF6</accession>
<comment type="caution">
    <text evidence="8">The sequence shown here is derived from an EMBL/GenBank/DDBJ whole genome shotgun (WGS) entry which is preliminary data.</text>
</comment>
<feature type="transmembrane region" description="Helical" evidence="6">
    <location>
        <begin position="217"/>
        <end position="244"/>
    </location>
</feature>
<evidence type="ECO:0000256" key="4">
    <source>
        <dbReference type="ARBA" id="ARBA00022989"/>
    </source>
</evidence>
<feature type="transmembrane region" description="Helical" evidence="6">
    <location>
        <begin position="65"/>
        <end position="88"/>
    </location>
</feature>
<gene>
    <name evidence="8" type="ORF">KSP40_PGU009474</name>
</gene>
<dbReference type="Proteomes" id="UP001412067">
    <property type="component" value="Unassembled WGS sequence"/>
</dbReference>
<reference evidence="8 9" key="1">
    <citation type="journal article" date="2022" name="Nat. Plants">
        <title>Genomes of leafy and leafless Platanthera orchids illuminate the evolution of mycoheterotrophy.</title>
        <authorList>
            <person name="Li M.H."/>
            <person name="Liu K.W."/>
            <person name="Li Z."/>
            <person name="Lu H.C."/>
            <person name="Ye Q.L."/>
            <person name="Zhang D."/>
            <person name="Wang J.Y."/>
            <person name="Li Y.F."/>
            <person name="Zhong Z.M."/>
            <person name="Liu X."/>
            <person name="Yu X."/>
            <person name="Liu D.K."/>
            <person name="Tu X.D."/>
            <person name="Liu B."/>
            <person name="Hao Y."/>
            <person name="Liao X.Y."/>
            <person name="Jiang Y.T."/>
            <person name="Sun W.H."/>
            <person name="Chen J."/>
            <person name="Chen Y.Q."/>
            <person name="Ai Y."/>
            <person name="Zhai J.W."/>
            <person name="Wu S.S."/>
            <person name="Zhou Z."/>
            <person name="Hsiao Y.Y."/>
            <person name="Wu W.L."/>
            <person name="Chen Y.Y."/>
            <person name="Lin Y.F."/>
            <person name="Hsu J.L."/>
            <person name="Li C.Y."/>
            <person name="Wang Z.W."/>
            <person name="Zhao X."/>
            <person name="Zhong W.Y."/>
            <person name="Ma X.K."/>
            <person name="Ma L."/>
            <person name="Huang J."/>
            <person name="Chen G.Z."/>
            <person name="Huang M.Z."/>
            <person name="Huang L."/>
            <person name="Peng D.H."/>
            <person name="Luo Y.B."/>
            <person name="Zou S.Q."/>
            <person name="Chen S.P."/>
            <person name="Lan S."/>
            <person name="Tsai W.C."/>
            <person name="Van de Peer Y."/>
            <person name="Liu Z.J."/>
        </authorList>
    </citation>
    <scope>NUCLEOTIDE SEQUENCE [LARGE SCALE GENOMIC DNA]</scope>
    <source>
        <strain evidence="8">Lor288</strain>
    </source>
</reference>
<proteinExistence type="predicted"/>